<comment type="caution">
    <text evidence="3">The sequence shown here is derived from an EMBL/GenBank/DDBJ whole genome shotgun (WGS) entry which is preliminary data.</text>
</comment>
<feature type="region of interest" description="Disordered" evidence="1">
    <location>
        <begin position="148"/>
        <end position="168"/>
    </location>
</feature>
<dbReference type="InterPro" id="IPR011009">
    <property type="entry name" value="Kinase-like_dom_sf"/>
</dbReference>
<organism evidence="3 4">
    <name type="scientific">Phanerochaete sordida</name>
    <dbReference type="NCBI Taxonomy" id="48140"/>
    <lineage>
        <taxon>Eukaryota</taxon>
        <taxon>Fungi</taxon>
        <taxon>Dikarya</taxon>
        <taxon>Basidiomycota</taxon>
        <taxon>Agaricomycotina</taxon>
        <taxon>Agaricomycetes</taxon>
        <taxon>Polyporales</taxon>
        <taxon>Phanerochaetaceae</taxon>
        <taxon>Phanerochaete</taxon>
    </lineage>
</organism>
<gene>
    <name evidence="3" type="ORF">PsYK624_135800</name>
</gene>
<dbReference type="Proteomes" id="UP000703269">
    <property type="component" value="Unassembled WGS sequence"/>
</dbReference>
<dbReference type="Pfam" id="PF17667">
    <property type="entry name" value="Pkinase_fungal"/>
    <property type="match status" value="1"/>
</dbReference>
<evidence type="ECO:0000313" key="4">
    <source>
        <dbReference type="Proteomes" id="UP000703269"/>
    </source>
</evidence>
<dbReference type="SMART" id="SM00220">
    <property type="entry name" value="S_TKc"/>
    <property type="match status" value="1"/>
</dbReference>
<dbReference type="GO" id="GO:0005524">
    <property type="term" value="F:ATP binding"/>
    <property type="evidence" value="ECO:0007669"/>
    <property type="project" value="InterPro"/>
</dbReference>
<dbReference type="Gene3D" id="1.10.510.10">
    <property type="entry name" value="Transferase(Phosphotransferase) domain 1"/>
    <property type="match status" value="1"/>
</dbReference>
<proteinExistence type="predicted"/>
<reference evidence="3 4" key="1">
    <citation type="submission" date="2021-08" db="EMBL/GenBank/DDBJ databases">
        <title>Draft Genome Sequence of Phanerochaete sordida strain YK-624.</title>
        <authorList>
            <person name="Mori T."/>
            <person name="Dohra H."/>
            <person name="Suzuki T."/>
            <person name="Kawagishi H."/>
            <person name="Hirai H."/>
        </authorList>
    </citation>
    <scope>NUCLEOTIDE SEQUENCE [LARGE SCALE GENOMIC DNA]</scope>
    <source>
        <strain evidence="3 4">YK-624</strain>
    </source>
</reference>
<name>A0A9P3GNA2_9APHY</name>
<evidence type="ECO:0000256" key="1">
    <source>
        <dbReference type="SAM" id="MobiDB-lite"/>
    </source>
</evidence>
<feature type="compositionally biased region" description="Basic and acidic residues" evidence="1">
    <location>
        <begin position="156"/>
        <end position="167"/>
    </location>
</feature>
<dbReference type="SUPFAM" id="SSF56112">
    <property type="entry name" value="Protein kinase-like (PK-like)"/>
    <property type="match status" value="1"/>
</dbReference>
<accession>A0A9P3GNA2</accession>
<evidence type="ECO:0000259" key="2">
    <source>
        <dbReference type="SMART" id="SM00220"/>
    </source>
</evidence>
<sequence>MATRTECYKTSVARCGSPTHPTSWPIQTRSHYAMSEPANLATDANRGGMLADLQEHVPQVEWDYFENALLPPLRLKTGVTIEGIIKKLRANSAVVPVHGRDCWSAFAQGPPASFSRAHDEDGVFEVISDIITAVTRAYDHKTKMTVQYRSRPKNVPRSEARTNKSKPDGYFMDNLEPGALKEFPHRWCNIIVPSEYKLKDTAKDVNESATQILWSLTHIMREDARRRFVFGFSIENTRMRLWFMSRSDIFVSFPERDFTTAIKRLVSFFIRIMWAKPHELGLDSTIVRQPSPDAHGGVQYDILVGDKWYRTQRLISAIGAESPRGRGTRVWEVRELDKCGGTETGPSLVLKDSWVDQDRPREAKILDDIRASVTKKRDWKRLKPHLLTVHDSADVLVEGVPDDTHSVLRRGMIPVWEETVPVKKDLDANKQAQEDPRPLVDAPAVPERASKRHVVYHRKVHHRVIFKQMGTTIMEVGTFTHAFAALGQVIKALKILHKYGWVHRDISSGNILVVANTAKLADVEYAKRETDDSTHNIRTGTLFFMATEVELREYRYDRRPSKTTRASSSRITLPDIPEEEDSTDDDEGPSDDEPETQTPNAKYIVFDESSSDDEPEDGHNDDDLLPVVQQRGARIFRHNPLHDLESVLWLGLYIVTCSVLSRFNDTKTVSDAQWEEYLKARRVLAAKLFYDRSFRCNVIQPSNSFSSCFWDQHPQLRLICDVFDEFREVLVEQYETVEQRPGPITFASATAGRVHDKLALLVDALADPKYSRLRGHWLRFARNPVMLAQQQEEMQSVLDAQPRGTKRAISEEGEDGQRKRLNAARREMTSAYTQDTYLLRDRRAGVSDSVGAAYKQ</sequence>
<feature type="region of interest" description="Disordered" evidence="1">
    <location>
        <begin position="797"/>
        <end position="827"/>
    </location>
</feature>
<feature type="region of interest" description="Disordered" evidence="1">
    <location>
        <begin position="558"/>
        <end position="601"/>
    </location>
</feature>
<dbReference type="PANTHER" id="PTHR38248:SF2">
    <property type="entry name" value="FUNK1 11"/>
    <property type="match status" value="1"/>
</dbReference>
<dbReference type="PANTHER" id="PTHR38248">
    <property type="entry name" value="FUNK1 6"/>
    <property type="match status" value="1"/>
</dbReference>
<evidence type="ECO:0000313" key="3">
    <source>
        <dbReference type="EMBL" id="GJE97364.1"/>
    </source>
</evidence>
<dbReference type="OrthoDB" id="3271139at2759"/>
<feature type="domain" description="Protein kinase" evidence="2">
    <location>
        <begin position="309"/>
        <end position="709"/>
    </location>
</feature>
<dbReference type="InterPro" id="IPR040976">
    <property type="entry name" value="Pkinase_fungal"/>
</dbReference>
<keyword evidence="4" id="KW-1185">Reference proteome</keyword>
<dbReference type="EMBL" id="BPQB01000071">
    <property type="protein sequence ID" value="GJE97364.1"/>
    <property type="molecule type" value="Genomic_DNA"/>
</dbReference>
<dbReference type="AlphaFoldDB" id="A0A9P3GNA2"/>
<feature type="compositionally biased region" description="Acidic residues" evidence="1">
    <location>
        <begin position="576"/>
        <end position="595"/>
    </location>
</feature>
<dbReference type="InterPro" id="IPR000719">
    <property type="entry name" value="Prot_kinase_dom"/>
</dbReference>
<protein>
    <recommendedName>
        <fullName evidence="2">Protein kinase domain-containing protein</fullName>
    </recommendedName>
</protein>
<dbReference type="GO" id="GO:0004672">
    <property type="term" value="F:protein kinase activity"/>
    <property type="evidence" value="ECO:0007669"/>
    <property type="project" value="InterPro"/>
</dbReference>